<organism evidence="6 7">
    <name type="scientific">Tunturiibacter lichenicola</name>
    <dbReference type="NCBI Taxonomy" id="2051959"/>
    <lineage>
        <taxon>Bacteria</taxon>
        <taxon>Pseudomonadati</taxon>
        <taxon>Acidobacteriota</taxon>
        <taxon>Terriglobia</taxon>
        <taxon>Terriglobales</taxon>
        <taxon>Acidobacteriaceae</taxon>
        <taxon>Tunturiibacter</taxon>
    </lineage>
</organism>
<evidence type="ECO:0000313" key="6">
    <source>
        <dbReference type="EMBL" id="NYF91785.1"/>
    </source>
</evidence>
<proteinExistence type="inferred from homology"/>
<keyword evidence="5" id="KW-0963">Cytoplasm</keyword>
<dbReference type="EMBL" id="JACCCU010000003">
    <property type="protein sequence ID" value="NYF91785.1"/>
    <property type="molecule type" value="Genomic_DNA"/>
</dbReference>
<comment type="catalytic activity">
    <reaction evidence="5">
        <text>pseudouridine(1915) in 23S rRNA + S-adenosyl-L-methionine = N(3)-methylpseudouridine(1915) in 23S rRNA + S-adenosyl-L-homocysteine + H(+)</text>
        <dbReference type="Rhea" id="RHEA:42752"/>
        <dbReference type="Rhea" id="RHEA-COMP:10221"/>
        <dbReference type="Rhea" id="RHEA-COMP:10222"/>
        <dbReference type="ChEBI" id="CHEBI:15378"/>
        <dbReference type="ChEBI" id="CHEBI:57856"/>
        <dbReference type="ChEBI" id="CHEBI:59789"/>
        <dbReference type="ChEBI" id="CHEBI:65314"/>
        <dbReference type="ChEBI" id="CHEBI:74486"/>
        <dbReference type="EC" id="2.1.1.177"/>
    </reaction>
</comment>
<keyword evidence="5" id="KW-0698">rRNA processing</keyword>
<keyword evidence="2 5" id="KW-0808">Transferase</keyword>
<gene>
    <name evidence="5" type="primary">rlmH</name>
    <name evidence="6" type="ORF">HDF08_003904</name>
</gene>
<dbReference type="InterPro" id="IPR003742">
    <property type="entry name" value="RlmH-like"/>
</dbReference>
<keyword evidence="3 5" id="KW-0949">S-adenosyl-L-methionine</keyword>
<dbReference type="Gene3D" id="3.40.1280.10">
    <property type="match status" value="1"/>
</dbReference>
<dbReference type="Proteomes" id="UP000564385">
    <property type="component" value="Unassembled WGS sequence"/>
</dbReference>
<dbReference type="HAMAP" id="MF_00658">
    <property type="entry name" value="23SrRNA_methyltr_H"/>
    <property type="match status" value="1"/>
</dbReference>
<dbReference type="EC" id="2.1.1.177" evidence="5"/>
<evidence type="ECO:0000256" key="1">
    <source>
        <dbReference type="ARBA" id="ARBA00022603"/>
    </source>
</evidence>
<comment type="subunit">
    <text evidence="5">Homodimer.</text>
</comment>
<dbReference type="GO" id="GO:0070038">
    <property type="term" value="F:rRNA (pseudouridine-N3-)-methyltransferase activity"/>
    <property type="evidence" value="ECO:0007669"/>
    <property type="project" value="UniProtKB-UniRule"/>
</dbReference>
<comment type="caution">
    <text evidence="6">The sequence shown here is derived from an EMBL/GenBank/DDBJ whole genome shotgun (WGS) entry which is preliminary data.</text>
</comment>
<comment type="function">
    <text evidence="5">Specifically methylates the pseudouridine at position 1915 (m3Psi1915) in 23S rRNA.</text>
</comment>
<dbReference type="InterPro" id="IPR029028">
    <property type="entry name" value="Alpha/beta_knot_MTases"/>
</dbReference>
<feature type="binding site" evidence="5">
    <location>
        <begin position="117"/>
        <end position="122"/>
    </location>
    <ligand>
        <name>S-adenosyl-L-methionine</name>
        <dbReference type="ChEBI" id="CHEBI:59789"/>
    </ligand>
</feature>
<comment type="subcellular location">
    <subcellularLocation>
        <location evidence="5">Cytoplasm</location>
    </subcellularLocation>
</comment>
<accession>A0A852VNZ1</accession>
<dbReference type="PANTHER" id="PTHR33603:SF1">
    <property type="entry name" value="RIBOSOMAL RNA LARGE SUBUNIT METHYLTRANSFERASE H"/>
    <property type="match status" value="1"/>
</dbReference>
<dbReference type="GO" id="GO:0005737">
    <property type="term" value="C:cytoplasm"/>
    <property type="evidence" value="ECO:0007669"/>
    <property type="project" value="UniProtKB-SubCell"/>
</dbReference>
<protein>
    <recommendedName>
        <fullName evidence="5">Ribosomal RNA large subunit methyltransferase H</fullName>
        <ecNumber evidence="5">2.1.1.177</ecNumber>
    </recommendedName>
    <alternativeName>
        <fullName evidence="5">23S rRNA (pseudouridine1915-N3)-methyltransferase</fullName>
    </alternativeName>
    <alternativeName>
        <fullName evidence="5">23S rRNA m3Psi1915 methyltransferase</fullName>
    </alternativeName>
    <alternativeName>
        <fullName evidence="5">rRNA (pseudouridine-N3-)-methyltransferase RlmH</fullName>
    </alternativeName>
</protein>
<evidence type="ECO:0000256" key="2">
    <source>
        <dbReference type="ARBA" id="ARBA00022679"/>
    </source>
</evidence>
<dbReference type="PANTHER" id="PTHR33603">
    <property type="entry name" value="METHYLTRANSFERASE"/>
    <property type="match status" value="1"/>
</dbReference>
<comment type="similarity">
    <text evidence="4 5">Belongs to the RNA methyltransferase RlmH family.</text>
</comment>
<evidence type="ECO:0000256" key="4">
    <source>
        <dbReference type="ARBA" id="ARBA00038303"/>
    </source>
</evidence>
<evidence type="ECO:0000256" key="3">
    <source>
        <dbReference type="ARBA" id="ARBA00022691"/>
    </source>
</evidence>
<name>A0A852VNZ1_9BACT</name>
<evidence type="ECO:0000256" key="5">
    <source>
        <dbReference type="HAMAP-Rule" id="MF_00658"/>
    </source>
</evidence>
<dbReference type="CDD" id="cd18081">
    <property type="entry name" value="RlmH-like"/>
    <property type="match status" value="1"/>
</dbReference>
<dbReference type="Pfam" id="PF02590">
    <property type="entry name" value="SPOUT_MTase"/>
    <property type="match status" value="1"/>
</dbReference>
<reference evidence="6 7" key="1">
    <citation type="submission" date="2020-07" db="EMBL/GenBank/DDBJ databases">
        <title>Genomic Encyclopedia of Type Strains, Phase IV (KMG-V): Genome sequencing to study the core and pangenomes of soil and plant-associated prokaryotes.</title>
        <authorList>
            <person name="Whitman W."/>
        </authorList>
    </citation>
    <scope>NUCLEOTIDE SEQUENCE [LARGE SCALE GENOMIC DNA]</scope>
    <source>
        <strain evidence="6 7">M8UP22</strain>
    </source>
</reference>
<keyword evidence="1 5" id="KW-0489">Methyltransferase</keyword>
<feature type="binding site" evidence="5">
    <location>
        <position position="98"/>
    </location>
    <ligand>
        <name>S-adenosyl-L-methionine</name>
        <dbReference type="ChEBI" id="CHEBI:59789"/>
    </ligand>
</feature>
<dbReference type="InterPro" id="IPR029026">
    <property type="entry name" value="tRNA_m1G_MTases_N"/>
</dbReference>
<sequence>MNMKTTLAAVLSRRSLPEAGGRWFDDYLNRIVRYTPCDSQTFESEKALIGWLEQHQGRTRAYRILLDSRGQEFSSEEFAGRIGRLRDEGTQRLVFAIGPADGWSPEARQRADLLLSLGRMTLPHQLARVVLAEQVYRAFTILAGHPYHSGH</sequence>
<dbReference type="SUPFAM" id="SSF75217">
    <property type="entry name" value="alpha/beta knot"/>
    <property type="match status" value="1"/>
</dbReference>
<evidence type="ECO:0000313" key="7">
    <source>
        <dbReference type="Proteomes" id="UP000564385"/>
    </source>
</evidence>
<dbReference type="AlphaFoldDB" id="A0A852VNZ1"/>
<feature type="binding site" evidence="5">
    <location>
        <position position="66"/>
    </location>
    <ligand>
        <name>S-adenosyl-L-methionine</name>
        <dbReference type="ChEBI" id="CHEBI:59789"/>
    </ligand>
</feature>